<proteinExistence type="predicted"/>
<dbReference type="EMBL" id="QJVC01000004">
    <property type="protein sequence ID" value="PYI38927.1"/>
    <property type="molecule type" value="Genomic_DNA"/>
</dbReference>
<gene>
    <name evidence="1" type="ORF">CVS30_06315</name>
</gene>
<evidence type="ECO:0000313" key="2">
    <source>
        <dbReference type="Proteomes" id="UP000247980"/>
    </source>
</evidence>
<dbReference type="AlphaFoldDB" id="A0A2V5JGK3"/>
<protein>
    <recommendedName>
        <fullName evidence="3">Restriction endonuclease</fullName>
    </recommendedName>
</protein>
<keyword evidence="2" id="KW-1185">Reference proteome</keyword>
<organism evidence="1 2">
    <name type="scientific">Arthrobacter psychrolactophilus</name>
    <dbReference type="NCBI Taxonomy" id="92442"/>
    <lineage>
        <taxon>Bacteria</taxon>
        <taxon>Bacillati</taxon>
        <taxon>Actinomycetota</taxon>
        <taxon>Actinomycetes</taxon>
        <taxon>Micrococcales</taxon>
        <taxon>Micrococcaceae</taxon>
        <taxon>Arthrobacter</taxon>
    </lineage>
</organism>
<dbReference type="Proteomes" id="UP000247980">
    <property type="component" value="Unassembled WGS sequence"/>
</dbReference>
<reference evidence="1 2" key="1">
    <citation type="submission" date="2018-05" db="EMBL/GenBank/DDBJ databases">
        <title>Genetic diversity of glacier-inhabiting Cryobacterium bacteria in China and description of Cryobacterium mengkeensis sp. nov. and Arthrobacter glacialis sp. nov.</title>
        <authorList>
            <person name="Liu Q."/>
            <person name="Xin Y.-H."/>
        </authorList>
    </citation>
    <scope>NUCLEOTIDE SEQUENCE [LARGE SCALE GENOMIC DNA]</scope>
    <source>
        <strain evidence="1 2">B7</strain>
    </source>
</reference>
<comment type="caution">
    <text evidence="1">The sequence shown here is derived from an EMBL/GenBank/DDBJ whole genome shotgun (WGS) entry which is preliminary data.</text>
</comment>
<name>A0A2V5JGK3_9MICC</name>
<sequence length="276" mass="30875">MRERLSTPLVLAAVLEKDKDGAVHDSAVWLPDCARSALNEWVTFAFSRWRLAEPAVFPESAEWTKSNDWAAMDEIESRRRLAEFDEVQASLREQAEKERLRLTNAIATAEQDGQSWRDLVSETGDPLVAAVKHALELFEFTVIDSDDLPQHKGKKREDLRVLDGDWVALVEVKGYGRAAKSNDLQQVSSASVAFAVAEGRAPDALWYVPNIYRDVDPAQREVALVGREDDLVTFGENHNGCLIDTRDLFVLRQGVVLGQITPAAAREQLKTAVSRY</sequence>
<evidence type="ECO:0008006" key="3">
    <source>
        <dbReference type="Google" id="ProtNLM"/>
    </source>
</evidence>
<accession>A0A2V5JGK3</accession>
<evidence type="ECO:0000313" key="1">
    <source>
        <dbReference type="EMBL" id="PYI38927.1"/>
    </source>
</evidence>